<dbReference type="GO" id="GO:0006313">
    <property type="term" value="P:DNA transposition"/>
    <property type="evidence" value="ECO:0007669"/>
    <property type="project" value="InterPro"/>
</dbReference>
<gene>
    <name evidence="2" type="ORF">FRY97_21835</name>
</gene>
<evidence type="ECO:0000313" key="2">
    <source>
        <dbReference type="EMBL" id="TXB56518.1"/>
    </source>
</evidence>
<keyword evidence="3" id="KW-1185">Reference proteome</keyword>
<dbReference type="InterPro" id="IPR047658">
    <property type="entry name" value="IS4-like_transpos"/>
</dbReference>
<accession>A0A5C6RGZ4</accession>
<proteinExistence type="predicted"/>
<dbReference type="GO" id="GO:0004803">
    <property type="term" value="F:transposase activity"/>
    <property type="evidence" value="ECO:0007669"/>
    <property type="project" value="InterPro"/>
</dbReference>
<dbReference type="NCBIfam" id="NF033591">
    <property type="entry name" value="transpos_IS4_2"/>
    <property type="match status" value="1"/>
</dbReference>
<comment type="caution">
    <text evidence="2">The sequence shown here is derived from an EMBL/GenBank/DDBJ whole genome shotgun (WGS) entry which is preliminary data.</text>
</comment>
<feature type="domain" description="Transposase IS4-like" evidence="1">
    <location>
        <begin position="94"/>
        <end position="302"/>
    </location>
</feature>
<name>A0A5C6RGZ4_9BACT</name>
<dbReference type="AlphaFoldDB" id="A0A5C6RGZ4"/>
<dbReference type="SUPFAM" id="SSF53098">
    <property type="entry name" value="Ribonuclease H-like"/>
    <property type="match status" value="1"/>
</dbReference>
<sequence>MTANLKGSPFGQSLQEYFPELHGARYKFLEMVIPAIAKASSVVLRRIACAFEGPAQVDSVVRRIQRFLAESPLCQKKQARFIVGLLGIVGPMTLALDRTNWKFGQRAINILMLSVQWNGKAIPLFWQLLDKEGNSSQAERIDLLQLFLDTFGANAIYNLTADREFIGSKWFHWLIEKEIPFDIRIKSNTIVERKGHACSAWELFRAVKRGKVQRRNGLFKVYGSMVYLSGGPAVNKKGEDDFFIIASYCGQSGAAQRYALRWRIEQLFKELKSSGFCLEDTQVVDPGRLSNLLALLAITYCWVVKTGCDAARKIPRLSRKLKHGRPRYSILRIGLDTIRDAFWSGDKRLIAGVMRFLSCT</sequence>
<protein>
    <submittedName>
        <fullName evidence="2">IS4 family transposase</fullName>
    </submittedName>
</protein>
<organism evidence="2 3">
    <name type="scientific">Phaeodactylibacter luteus</name>
    <dbReference type="NCBI Taxonomy" id="1564516"/>
    <lineage>
        <taxon>Bacteria</taxon>
        <taxon>Pseudomonadati</taxon>
        <taxon>Bacteroidota</taxon>
        <taxon>Saprospiria</taxon>
        <taxon>Saprospirales</taxon>
        <taxon>Haliscomenobacteraceae</taxon>
        <taxon>Phaeodactylibacter</taxon>
    </lineage>
</organism>
<dbReference type="InterPro" id="IPR002559">
    <property type="entry name" value="Transposase_11"/>
</dbReference>
<dbReference type="EMBL" id="VOOR01000140">
    <property type="protein sequence ID" value="TXB56518.1"/>
    <property type="molecule type" value="Genomic_DNA"/>
</dbReference>
<dbReference type="OrthoDB" id="1091931at2"/>
<dbReference type="RefSeq" id="WP_147169745.1">
    <property type="nucleotide sequence ID" value="NZ_VOOR01000140.1"/>
</dbReference>
<dbReference type="Pfam" id="PF01609">
    <property type="entry name" value="DDE_Tnp_1"/>
    <property type="match status" value="1"/>
</dbReference>
<dbReference type="InterPro" id="IPR012337">
    <property type="entry name" value="RNaseH-like_sf"/>
</dbReference>
<evidence type="ECO:0000259" key="1">
    <source>
        <dbReference type="Pfam" id="PF01609"/>
    </source>
</evidence>
<reference evidence="2 3" key="1">
    <citation type="submission" date="2019-08" db="EMBL/GenBank/DDBJ databases">
        <title>Genome of Phaeodactylibacter luteus.</title>
        <authorList>
            <person name="Bowman J.P."/>
        </authorList>
    </citation>
    <scope>NUCLEOTIDE SEQUENCE [LARGE SCALE GENOMIC DNA]</scope>
    <source>
        <strain evidence="2 3">KCTC 42180</strain>
    </source>
</reference>
<dbReference type="GO" id="GO:0003677">
    <property type="term" value="F:DNA binding"/>
    <property type="evidence" value="ECO:0007669"/>
    <property type="project" value="InterPro"/>
</dbReference>
<evidence type="ECO:0000313" key="3">
    <source>
        <dbReference type="Proteomes" id="UP000321580"/>
    </source>
</evidence>
<dbReference type="Gene3D" id="3.90.350.10">
    <property type="entry name" value="Transposase Inhibitor Protein From Tn5, Chain A, domain 1"/>
    <property type="match status" value="1"/>
</dbReference>
<dbReference type="Proteomes" id="UP000321580">
    <property type="component" value="Unassembled WGS sequence"/>
</dbReference>